<evidence type="ECO:0000256" key="3">
    <source>
        <dbReference type="ARBA" id="ARBA00022448"/>
    </source>
</evidence>
<dbReference type="InParanoid" id="A0A1Y2EPX7"/>
<reference evidence="8 9" key="1">
    <citation type="submission" date="2016-07" db="EMBL/GenBank/DDBJ databases">
        <title>Pervasive Adenine N6-methylation of Active Genes in Fungi.</title>
        <authorList>
            <consortium name="DOE Joint Genome Institute"/>
            <person name="Mondo S.J."/>
            <person name="Dannebaum R.O."/>
            <person name="Kuo R.C."/>
            <person name="Labutti K."/>
            <person name="Haridas S."/>
            <person name="Kuo A."/>
            <person name="Salamov A."/>
            <person name="Ahrendt S.R."/>
            <person name="Lipzen A."/>
            <person name="Sullivan W."/>
            <person name="Andreopoulos W.B."/>
            <person name="Clum A."/>
            <person name="Lindquist E."/>
            <person name="Daum C."/>
            <person name="Ramamoorthy G.K."/>
            <person name="Gryganskyi A."/>
            <person name="Culley D."/>
            <person name="Magnuson J.K."/>
            <person name="James T.Y."/>
            <person name="O'Malley M.A."/>
            <person name="Stajich J.E."/>
            <person name="Spatafora J.W."/>
            <person name="Visel A."/>
            <person name="Grigoriev I.V."/>
        </authorList>
    </citation>
    <scope>NUCLEOTIDE SEQUENCE [LARGE SCALE GENOMIC DNA]</scope>
    <source>
        <strain evidence="8 9">62-1032</strain>
    </source>
</reference>
<dbReference type="Pfam" id="PF25018">
    <property type="entry name" value="HEAT_IPO9_c"/>
    <property type="match status" value="1"/>
</dbReference>
<feature type="domain" description="Importin N-terminal" evidence="7">
    <location>
        <begin position="22"/>
        <end position="99"/>
    </location>
</feature>
<evidence type="ECO:0000256" key="4">
    <source>
        <dbReference type="ARBA" id="ARBA00022927"/>
    </source>
</evidence>
<feature type="region of interest" description="Disordered" evidence="6">
    <location>
        <begin position="939"/>
        <end position="980"/>
    </location>
</feature>
<dbReference type="Proteomes" id="UP000193467">
    <property type="component" value="Unassembled WGS sequence"/>
</dbReference>
<keyword evidence="9" id="KW-1185">Reference proteome</keyword>
<keyword evidence="3" id="KW-0813">Transport</keyword>
<comment type="subcellular location">
    <subcellularLocation>
        <location evidence="1">Nucleus</location>
    </subcellularLocation>
</comment>
<keyword evidence="5" id="KW-0539">Nucleus</keyword>
<dbReference type="GO" id="GO:0005829">
    <property type="term" value="C:cytosol"/>
    <property type="evidence" value="ECO:0007669"/>
    <property type="project" value="TreeGrafter"/>
</dbReference>
<evidence type="ECO:0000313" key="8">
    <source>
        <dbReference type="EMBL" id="ORY73226.1"/>
    </source>
</evidence>
<dbReference type="SMART" id="SM00913">
    <property type="entry name" value="IBN_N"/>
    <property type="match status" value="2"/>
</dbReference>
<evidence type="ECO:0000313" key="9">
    <source>
        <dbReference type="Proteomes" id="UP000193467"/>
    </source>
</evidence>
<dbReference type="InterPro" id="IPR001494">
    <property type="entry name" value="Importin-beta_N"/>
</dbReference>
<dbReference type="Gene3D" id="1.25.10.10">
    <property type="entry name" value="Leucine-rich Repeat Variant"/>
    <property type="match status" value="1"/>
</dbReference>
<protein>
    <submittedName>
        <fullName evidence="8">ARM repeat-containing protein</fullName>
    </submittedName>
</protein>
<organism evidence="8 9">
    <name type="scientific">Leucosporidium creatinivorum</name>
    <dbReference type="NCBI Taxonomy" id="106004"/>
    <lineage>
        <taxon>Eukaryota</taxon>
        <taxon>Fungi</taxon>
        <taxon>Dikarya</taxon>
        <taxon>Basidiomycota</taxon>
        <taxon>Pucciniomycotina</taxon>
        <taxon>Microbotryomycetes</taxon>
        <taxon>Leucosporidiales</taxon>
        <taxon>Leucosporidium</taxon>
    </lineage>
</organism>
<evidence type="ECO:0000256" key="6">
    <source>
        <dbReference type="SAM" id="MobiDB-lite"/>
    </source>
</evidence>
<feature type="compositionally biased region" description="Acidic residues" evidence="6">
    <location>
        <begin position="947"/>
        <end position="963"/>
    </location>
</feature>
<dbReference type="Pfam" id="PF03810">
    <property type="entry name" value="IBN_N"/>
    <property type="match status" value="1"/>
</dbReference>
<comment type="similarity">
    <text evidence="2">Belongs to the importin beta family.</text>
</comment>
<dbReference type="InterPro" id="IPR011989">
    <property type="entry name" value="ARM-like"/>
</dbReference>
<dbReference type="InterPro" id="IPR058669">
    <property type="entry name" value="TPR_IPO7/11-like"/>
</dbReference>
<dbReference type="SUPFAM" id="SSF48371">
    <property type="entry name" value="ARM repeat"/>
    <property type="match status" value="1"/>
</dbReference>
<sequence length="980" mass="106144">MDQLLALLQSTLDPNPNARVQAELQLSQLSTQSETALALARITTEASLELHIRQAAGFALKKYVKEFWSPFFTTFKGPVATSTEVKAEIRSLIFAGLSDPVRKMRLACAVIISDIAHPDWPDDWPTLMSQLLALVGPSSPPDAVDGGMRVLLDFVGIDLTEDQLLPIAREMLPQLLNILGSPQTHSPATRARSILVFRQCVMTLFTVKDEHPQAVKAAIGEILPQWIDAFRQLLELDVVQELQGEGNTWEGLAIRKAIYDALEVILNSFPSTLKASLPHFLSLSINHLTSLLPIYHTAFLSSTSDFDVPSPAEEDSQVPSDLPGLAATIVDFLCQACRRKNVKGLFVEGGRSMEMMERALDSAMAYAQMTTDDEDSWASDPNAFVADEDDEMIAYNTRAASIDLTTALVDAFETTALSSLWSAFQRRAAQADAARAQGDADWWKGYESALAIVGAVSTDLLVHVQETAAEGQQPVFDLGRLFTSIIPTYLTASDLPFLQGRSFVFASQFSQALPAELANQYIDAAIQVLGTAEAGVPVKVSAVRALNNFFRHLKDVVEPSRAAQTLGMLLPLLPQTTENTLVLVIETIESTLKVGGPSLDQDTCSTLVKMVLETWFAKPEDPMLGVSIGEVFSSLSAAPSLAVQHVLLHEALPHLTASMAQIRIDPFSPAAAAAMDIVDSIFDGRPSPMGEGLFAAVAPTLFEVLSVSEDRDIVQTGLNIITSVVRKDVDQLLNWRSEQGQAGLELVLAQVAKLLEPSQSEAGGLFVGDLVIHLIRKAGGALGPVLPQLLEAFVNRLTTAKTASFSQSLILPFAYLVHTQLDTVISLLEGITVPPQGSTPAQPALHVLLSSWCDNVDVFQGFWNLKVSTVAMTQLYLSQRPSLQQTQVKGDMLLTAENTNTIMTRTRAKNNPDQFPPIPFPAKALKILLHDAQNAAVDGVGSKLDAEDAESDDGDDEWADEGGEFASGDKDLDFLSGELE</sequence>
<evidence type="ECO:0000256" key="5">
    <source>
        <dbReference type="ARBA" id="ARBA00023242"/>
    </source>
</evidence>
<name>A0A1Y2EPX7_9BASI</name>
<dbReference type="GO" id="GO:0031267">
    <property type="term" value="F:small GTPase binding"/>
    <property type="evidence" value="ECO:0007669"/>
    <property type="project" value="InterPro"/>
</dbReference>
<dbReference type="STRING" id="106004.A0A1Y2EPX7"/>
<comment type="caution">
    <text evidence="8">The sequence shown here is derived from an EMBL/GenBank/DDBJ whole genome shotgun (WGS) entry which is preliminary data.</text>
</comment>
<dbReference type="AlphaFoldDB" id="A0A1Y2EPX7"/>
<accession>A0A1Y2EPX7</accession>
<dbReference type="OrthoDB" id="431626at2759"/>
<dbReference type="PROSITE" id="PS50166">
    <property type="entry name" value="IMPORTIN_B_NT"/>
    <property type="match status" value="1"/>
</dbReference>
<dbReference type="FunCoup" id="A0A1Y2EPX7">
    <property type="interactions" value="598"/>
</dbReference>
<keyword evidence="4" id="KW-0653">Protein transport</keyword>
<proteinExistence type="inferred from homology"/>
<dbReference type="InterPro" id="IPR056840">
    <property type="entry name" value="HEAT_IPO9_central"/>
</dbReference>
<dbReference type="Pfam" id="PF25758">
    <property type="entry name" value="TPR_IPO11"/>
    <property type="match status" value="1"/>
</dbReference>
<evidence type="ECO:0000259" key="7">
    <source>
        <dbReference type="PROSITE" id="PS50166"/>
    </source>
</evidence>
<gene>
    <name evidence="8" type="ORF">BCR35DRAFT_307245</name>
</gene>
<dbReference type="GO" id="GO:0005635">
    <property type="term" value="C:nuclear envelope"/>
    <property type="evidence" value="ECO:0007669"/>
    <property type="project" value="TreeGrafter"/>
</dbReference>
<dbReference type="GO" id="GO:0006606">
    <property type="term" value="P:protein import into nucleus"/>
    <property type="evidence" value="ECO:0007669"/>
    <property type="project" value="TreeGrafter"/>
</dbReference>
<dbReference type="EMBL" id="MCGR01000047">
    <property type="protein sequence ID" value="ORY73226.1"/>
    <property type="molecule type" value="Genomic_DNA"/>
</dbReference>
<dbReference type="PANTHER" id="PTHR10997:SF9">
    <property type="entry name" value="IMPORTIN-9"/>
    <property type="match status" value="1"/>
</dbReference>
<evidence type="ECO:0000256" key="2">
    <source>
        <dbReference type="ARBA" id="ARBA00007991"/>
    </source>
</evidence>
<dbReference type="InterPro" id="IPR016024">
    <property type="entry name" value="ARM-type_fold"/>
</dbReference>
<dbReference type="PANTHER" id="PTHR10997">
    <property type="entry name" value="IMPORTIN-7, 8, 11"/>
    <property type="match status" value="1"/>
</dbReference>
<evidence type="ECO:0000256" key="1">
    <source>
        <dbReference type="ARBA" id="ARBA00004123"/>
    </source>
</evidence>